<dbReference type="EMBL" id="CP060713">
    <property type="protein sequence ID" value="QNN51730.1"/>
    <property type="molecule type" value="Genomic_DNA"/>
</dbReference>
<evidence type="ECO:0000256" key="4">
    <source>
        <dbReference type="ARBA" id="ARBA00022692"/>
    </source>
</evidence>
<evidence type="ECO:0000256" key="7">
    <source>
        <dbReference type="SAM" id="MobiDB-lite"/>
    </source>
</evidence>
<dbReference type="AlphaFoldDB" id="A0A7G9R805"/>
<dbReference type="InterPro" id="IPR032808">
    <property type="entry name" value="DoxX"/>
</dbReference>
<sequence>MNLTRLVARAVVGGLFVGHGTQKLAGWFGGPGLEGTTGMMESLEMNPPRRNALAAGVTETAGGALLVAGLATPLASAGLIGTMITAIRKVHWSSGPWATSGGYEYNLVLIASLLALAEERPGDLSLDAALGLDFTGVKWPLAALALGAAASEASVLLGRRGGADAKASASDGGVGEHLDEAGPVRPRPGVV</sequence>
<name>A0A7G9R805_9ACTN</name>
<keyword evidence="6" id="KW-0472">Membrane</keyword>
<dbReference type="PANTHER" id="PTHR33452">
    <property type="entry name" value="OXIDOREDUCTASE CATD-RELATED"/>
    <property type="match status" value="1"/>
</dbReference>
<comment type="subcellular location">
    <subcellularLocation>
        <location evidence="1">Cell membrane</location>
        <topology evidence="1">Multi-pass membrane protein</topology>
    </subcellularLocation>
</comment>
<evidence type="ECO:0000256" key="3">
    <source>
        <dbReference type="ARBA" id="ARBA00022475"/>
    </source>
</evidence>
<dbReference type="Proteomes" id="UP000515947">
    <property type="component" value="Chromosome"/>
</dbReference>
<keyword evidence="3" id="KW-1003">Cell membrane</keyword>
<dbReference type="GO" id="GO:0005886">
    <property type="term" value="C:plasma membrane"/>
    <property type="evidence" value="ECO:0007669"/>
    <property type="project" value="UniProtKB-SubCell"/>
</dbReference>
<accession>A0A7G9R805</accession>
<protein>
    <submittedName>
        <fullName evidence="8">DoxX family protein</fullName>
    </submittedName>
</protein>
<dbReference type="PANTHER" id="PTHR33452:SF1">
    <property type="entry name" value="INNER MEMBRANE PROTEIN YPHA-RELATED"/>
    <property type="match status" value="1"/>
</dbReference>
<reference evidence="8 9" key="1">
    <citation type="submission" date="2020-08" db="EMBL/GenBank/DDBJ databases">
        <title>Genome sequence of Nocardioides mesophilus KACC 16243T.</title>
        <authorList>
            <person name="Hyun D.-W."/>
            <person name="Bae J.-W."/>
        </authorList>
    </citation>
    <scope>NUCLEOTIDE SEQUENCE [LARGE SCALE GENOMIC DNA]</scope>
    <source>
        <strain evidence="8 9">KACC 16243</strain>
    </source>
</reference>
<proteinExistence type="inferred from homology"/>
<dbReference type="KEGG" id="nmes:H9L09_14335"/>
<dbReference type="RefSeq" id="WP_187577566.1">
    <property type="nucleotide sequence ID" value="NZ_CP060713.1"/>
</dbReference>
<evidence type="ECO:0000313" key="8">
    <source>
        <dbReference type="EMBL" id="QNN51730.1"/>
    </source>
</evidence>
<dbReference type="Pfam" id="PF07681">
    <property type="entry name" value="DoxX"/>
    <property type="match status" value="1"/>
</dbReference>
<evidence type="ECO:0000256" key="6">
    <source>
        <dbReference type="ARBA" id="ARBA00023136"/>
    </source>
</evidence>
<evidence type="ECO:0000256" key="1">
    <source>
        <dbReference type="ARBA" id="ARBA00004651"/>
    </source>
</evidence>
<dbReference type="InterPro" id="IPR051907">
    <property type="entry name" value="DoxX-like_oxidoreductase"/>
</dbReference>
<comment type="similarity">
    <text evidence="2">Belongs to the DoxX family.</text>
</comment>
<feature type="region of interest" description="Disordered" evidence="7">
    <location>
        <begin position="166"/>
        <end position="191"/>
    </location>
</feature>
<organism evidence="8 9">
    <name type="scientific">Nocardioides mesophilus</name>
    <dbReference type="NCBI Taxonomy" id="433659"/>
    <lineage>
        <taxon>Bacteria</taxon>
        <taxon>Bacillati</taxon>
        <taxon>Actinomycetota</taxon>
        <taxon>Actinomycetes</taxon>
        <taxon>Propionibacteriales</taxon>
        <taxon>Nocardioidaceae</taxon>
        <taxon>Nocardioides</taxon>
    </lineage>
</organism>
<gene>
    <name evidence="8" type="ORF">H9L09_14335</name>
</gene>
<evidence type="ECO:0000313" key="9">
    <source>
        <dbReference type="Proteomes" id="UP000515947"/>
    </source>
</evidence>
<keyword evidence="4" id="KW-0812">Transmembrane</keyword>
<keyword evidence="9" id="KW-1185">Reference proteome</keyword>
<evidence type="ECO:0000256" key="2">
    <source>
        <dbReference type="ARBA" id="ARBA00006679"/>
    </source>
</evidence>
<keyword evidence="5" id="KW-1133">Transmembrane helix</keyword>
<evidence type="ECO:0000256" key="5">
    <source>
        <dbReference type="ARBA" id="ARBA00022989"/>
    </source>
</evidence>